<keyword evidence="9 10" id="KW-0413">Isomerase</keyword>
<dbReference type="AlphaFoldDB" id="A0A2H0N6U0"/>
<feature type="site" description="Interaction with DNA" evidence="10">
    <location>
        <position position="157"/>
    </location>
</feature>
<dbReference type="InterPro" id="IPR013497">
    <property type="entry name" value="Topo_IA_cen"/>
</dbReference>
<protein>
    <recommendedName>
        <fullName evidence="10">DNA topoisomerase 1</fullName>
        <ecNumber evidence="10">5.6.2.1</ecNumber>
    </recommendedName>
    <alternativeName>
        <fullName evidence="10">DNA topoisomerase I</fullName>
    </alternativeName>
</protein>
<name>A0A2H0N6U0_9BACT</name>
<feature type="site" description="Interaction with DNA" evidence="10">
    <location>
        <position position="494"/>
    </location>
</feature>
<evidence type="ECO:0000256" key="2">
    <source>
        <dbReference type="ARBA" id="ARBA00009446"/>
    </source>
</evidence>
<evidence type="ECO:0000256" key="3">
    <source>
        <dbReference type="ARBA" id="ARBA00022723"/>
    </source>
</evidence>
<comment type="catalytic activity">
    <reaction evidence="1 10">
        <text>ATP-independent breakage of single-stranded DNA, followed by passage and rejoining.</text>
        <dbReference type="EC" id="5.6.2.1"/>
    </reaction>
</comment>
<dbReference type="GO" id="GO:0006265">
    <property type="term" value="P:DNA topological change"/>
    <property type="evidence" value="ECO:0007669"/>
    <property type="project" value="UniProtKB-UniRule"/>
</dbReference>
<dbReference type="Gene3D" id="2.70.20.10">
    <property type="entry name" value="Topoisomerase I, domain 3"/>
    <property type="match status" value="1"/>
</dbReference>
<dbReference type="Pfam" id="PF01131">
    <property type="entry name" value="Topoisom_bac"/>
    <property type="match status" value="1"/>
</dbReference>
<feature type="site" description="Interaction with DNA" evidence="10">
    <location>
        <position position="164"/>
    </location>
</feature>
<evidence type="ECO:0000259" key="11">
    <source>
        <dbReference type="PROSITE" id="PS50880"/>
    </source>
</evidence>
<dbReference type="InterPro" id="IPR023405">
    <property type="entry name" value="Topo_IA_core_domain"/>
</dbReference>
<dbReference type="SUPFAM" id="SSF56712">
    <property type="entry name" value="Prokaryotic type I DNA topoisomerase"/>
    <property type="match status" value="1"/>
</dbReference>
<dbReference type="GO" id="GO:0003917">
    <property type="term" value="F:DNA topoisomerase type I (single strand cut, ATP-independent) activity"/>
    <property type="evidence" value="ECO:0007669"/>
    <property type="project" value="UniProtKB-UniRule"/>
</dbReference>
<dbReference type="PROSITE" id="PS52039">
    <property type="entry name" value="TOPO_IA_2"/>
    <property type="match status" value="1"/>
</dbReference>
<dbReference type="SMART" id="SM00436">
    <property type="entry name" value="TOP1Bc"/>
    <property type="match status" value="1"/>
</dbReference>
<feature type="site" description="Interaction with DNA" evidence="10">
    <location>
        <position position="38"/>
    </location>
</feature>
<feature type="site" description="Interaction with DNA" evidence="10">
    <location>
        <position position="152"/>
    </location>
</feature>
<evidence type="ECO:0000313" key="14">
    <source>
        <dbReference type="Proteomes" id="UP000229893"/>
    </source>
</evidence>
<feature type="domain" description="Toprim" evidence="11">
    <location>
        <begin position="8"/>
        <end position="122"/>
    </location>
</feature>
<dbReference type="InterPro" id="IPR028612">
    <property type="entry name" value="Topoisom_1_IA"/>
</dbReference>
<dbReference type="PRINTS" id="PR00417">
    <property type="entry name" value="PRTPISMRASEI"/>
</dbReference>
<comment type="function">
    <text evidence="10">Releases the supercoiling and torsional tension of DNA, which is introduced during the DNA replication and transcription, by transiently cleaving and rejoining one strand of the DNA duplex. Introduces a single-strand break via transesterification at a target site in duplex DNA. The scissile phosphodiester is attacked by the catalytic tyrosine of the enzyme, resulting in the formation of a DNA-(5'-phosphotyrosyl)-enzyme intermediate and the expulsion of a 3'-OH DNA strand. The free DNA strand then undergoes passage around the unbroken strand, thus removing DNA supercoils. Finally, in the religation step, the DNA 3'-OH attacks the covalent intermediate to expel the active-site tyrosine and restore the DNA phosphodiester backbone.</text>
</comment>
<dbReference type="PROSITE" id="PS00396">
    <property type="entry name" value="TOPO_IA_1"/>
    <property type="match status" value="1"/>
</dbReference>
<comment type="caution">
    <text evidence="13">The sequence shown here is derived from an EMBL/GenBank/DDBJ whole genome shotgun (WGS) entry which is preliminary data.</text>
</comment>
<dbReference type="Pfam" id="PF01396">
    <property type="entry name" value="Zn_ribbon_Top1"/>
    <property type="match status" value="2"/>
</dbReference>
<keyword evidence="6" id="KW-0460">Magnesium</keyword>
<comment type="similarity">
    <text evidence="2 10">Belongs to the type IA topoisomerase family.</text>
</comment>
<dbReference type="Gene3D" id="3.40.50.140">
    <property type="match status" value="1"/>
</dbReference>
<dbReference type="InterPro" id="IPR005733">
    <property type="entry name" value="TopoI_bac-type"/>
</dbReference>
<feature type="domain" description="Topo IA-type catalytic" evidence="12">
    <location>
        <begin position="138"/>
        <end position="563"/>
    </location>
</feature>
<feature type="site" description="Interaction with DNA" evidence="10">
    <location>
        <position position="308"/>
    </location>
</feature>
<dbReference type="InterPro" id="IPR013498">
    <property type="entry name" value="Topo_IA_Znf"/>
</dbReference>
<gene>
    <name evidence="10" type="primary">topA</name>
    <name evidence="13" type="ORF">COV57_03465</name>
</gene>
<dbReference type="Gene3D" id="1.10.290.10">
    <property type="entry name" value="Topoisomerase I, domain 4"/>
    <property type="match status" value="1"/>
</dbReference>
<evidence type="ECO:0000256" key="4">
    <source>
        <dbReference type="ARBA" id="ARBA00022771"/>
    </source>
</evidence>
<keyword evidence="4" id="KW-0863">Zinc-finger</keyword>
<dbReference type="GO" id="GO:0003677">
    <property type="term" value="F:DNA binding"/>
    <property type="evidence" value="ECO:0007669"/>
    <property type="project" value="UniProtKB-KW"/>
</dbReference>
<dbReference type="PROSITE" id="PS50880">
    <property type="entry name" value="TOPRIM"/>
    <property type="match status" value="1"/>
</dbReference>
<dbReference type="PANTHER" id="PTHR42785:SF1">
    <property type="entry name" value="DNA TOPOISOMERASE"/>
    <property type="match status" value="1"/>
</dbReference>
<keyword evidence="8 10" id="KW-0238">DNA-binding</keyword>
<dbReference type="InterPro" id="IPR034149">
    <property type="entry name" value="TOPRIM_TopoI"/>
</dbReference>
<dbReference type="Pfam" id="PF01751">
    <property type="entry name" value="Toprim"/>
    <property type="match status" value="1"/>
</dbReference>
<keyword evidence="5" id="KW-0862">Zinc</keyword>
<proteinExistence type="inferred from homology"/>
<dbReference type="InterPro" id="IPR003602">
    <property type="entry name" value="Topo_IA_DNA-bd_dom"/>
</dbReference>
<dbReference type="SMART" id="SM00437">
    <property type="entry name" value="TOP1Ac"/>
    <property type="match status" value="1"/>
</dbReference>
<dbReference type="InterPro" id="IPR013826">
    <property type="entry name" value="Topo_IA_cen_sub3"/>
</dbReference>
<dbReference type="CDD" id="cd00186">
    <property type="entry name" value="TOP1Ac"/>
    <property type="match status" value="1"/>
</dbReference>
<dbReference type="EC" id="5.6.2.1" evidence="10"/>
<dbReference type="InterPro" id="IPR023406">
    <property type="entry name" value="Topo_IA_AS"/>
</dbReference>
<evidence type="ECO:0000256" key="9">
    <source>
        <dbReference type="ARBA" id="ARBA00023235"/>
    </source>
</evidence>
<dbReference type="InterPro" id="IPR003601">
    <property type="entry name" value="Topo_IA_2"/>
</dbReference>
<dbReference type="Gene3D" id="1.10.460.10">
    <property type="entry name" value="Topoisomerase I, domain 2"/>
    <property type="match status" value="1"/>
</dbReference>
<dbReference type="NCBIfam" id="TIGR01051">
    <property type="entry name" value="topA_bact"/>
    <property type="match status" value="1"/>
</dbReference>
<evidence type="ECO:0000256" key="7">
    <source>
        <dbReference type="ARBA" id="ARBA00023029"/>
    </source>
</evidence>
<dbReference type="InterPro" id="IPR000380">
    <property type="entry name" value="Topo_IA"/>
</dbReference>
<evidence type="ECO:0000259" key="12">
    <source>
        <dbReference type="PROSITE" id="PS52039"/>
    </source>
</evidence>
<evidence type="ECO:0000256" key="1">
    <source>
        <dbReference type="ARBA" id="ARBA00000213"/>
    </source>
</evidence>
<dbReference type="PANTHER" id="PTHR42785">
    <property type="entry name" value="DNA TOPOISOMERASE, TYPE IA, CORE"/>
    <property type="match status" value="1"/>
</dbReference>
<feature type="active site" description="O-(5'-phospho-DNA)-tyrosine intermediate" evidence="10">
    <location>
        <position position="306"/>
    </location>
</feature>
<dbReference type="InterPro" id="IPR013825">
    <property type="entry name" value="Topo_IA_cen_sub2"/>
</dbReference>
<accession>A0A2H0N6U0</accession>
<comment type="subunit">
    <text evidence="10">Monomer.</text>
</comment>
<evidence type="ECO:0000256" key="6">
    <source>
        <dbReference type="ARBA" id="ARBA00022842"/>
    </source>
</evidence>
<organism evidence="13 14">
    <name type="scientific">Candidatus Liptonbacteria bacterium CG11_big_fil_rev_8_21_14_0_20_35_14</name>
    <dbReference type="NCBI Taxonomy" id="1974634"/>
    <lineage>
        <taxon>Bacteria</taxon>
        <taxon>Candidatus Liptoniibacteriota</taxon>
    </lineage>
</organism>
<dbReference type="EMBL" id="PCWO01000050">
    <property type="protein sequence ID" value="PIR04614.1"/>
    <property type="molecule type" value="Genomic_DNA"/>
</dbReference>
<keyword evidence="3" id="KW-0479">Metal-binding</keyword>
<feature type="site" description="Interaction with DNA" evidence="10">
    <location>
        <position position="149"/>
    </location>
</feature>
<dbReference type="Gene3D" id="3.30.65.10">
    <property type="entry name" value="Bacterial Topoisomerase I, domain 1"/>
    <property type="match status" value="2"/>
</dbReference>
<evidence type="ECO:0000256" key="8">
    <source>
        <dbReference type="ARBA" id="ARBA00023125"/>
    </source>
</evidence>
<dbReference type="Proteomes" id="UP000229893">
    <property type="component" value="Unassembled WGS sequence"/>
</dbReference>
<dbReference type="GO" id="GO:0005694">
    <property type="term" value="C:chromosome"/>
    <property type="evidence" value="ECO:0007669"/>
    <property type="project" value="InterPro"/>
</dbReference>
<evidence type="ECO:0000256" key="5">
    <source>
        <dbReference type="ARBA" id="ARBA00022833"/>
    </source>
</evidence>
<keyword evidence="7 10" id="KW-0799">Topoisomerase</keyword>
<evidence type="ECO:0000313" key="13">
    <source>
        <dbReference type="EMBL" id="PIR04614.1"/>
    </source>
</evidence>
<dbReference type="InterPro" id="IPR013824">
    <property type="entry name" value="Topo_IA_cen_sub1"/>
</dbReference>
<dbReference type="SMART" id="SM00493">
    <property type="entry name" value="TOPRIM"/>
    <property type="match status" value="1"/>
</dbReference>
<dbReference type="GO" id="GO:0008270">
    <property type="term" value="F:zinc ion binding"/>
    <property type="evidence" value="ECO:0007669"/>
    <property type="project" value="UniProtKB-KW"/>
</dbReference>
<sequence length="690" mass="78593">MTKTLDNKTLVIVESPTKANTIARFLGSDYIIDSSFGHIRDLPKSKLGIDCEKNFEPQYVIPTKSRKQVNALKKEVMKVKEIILATDEDREGEAIAYHLVEALDLKDKLAQGDVKRIVFHEITESAIREALSHPRSINMAMVDAQQARRVLDRLVGYKLSPFLWKKVMRGLSAGRVQSVAVRLIVQRESEIKDFKPVEYYTIEVELEAYDKELKKHIITFALAKIGGKAIEKPGMTDKDKVENIILDLPKSVWKIENIIKKDTKRNPLPPFITSTLQQTAVNRLGYSSKKTMMLTQRLYEKGYITYMRTDSVNLSKEATLVASEFITENYGKEYALLKPRKFSQKSKLAQEAHEAIRPTNPKVLSASLNIEPAEKKVYEMIWQRFMASQMQSASITSTTIEALAKGKDKYTFRVSGSMIAFDGFLRVWPTKMQEITLPNIDEKKEVLYKKSSSNQHFTEPPARYNEASLIKALEEHGIGRPSTYASIISVIQDRNYVIKNEVKRFEPTEIGEIVNNLLVEHFPKIVDIGFTSDVEESLDEVALGVSNWREVIKEFYEPFNKNLEKKYEEIQKSEIVPEEKTDKKCPECSKDMIIKRGRFGKFLACSGFPDCKHTEKIEGESGGANTSLFKSVSTGIRCPECGQGELVSRRVGKGRARGKIFWGCNRYPDCKHAVWENPLAEKKEKKEKDA</sequence>
<feature type="region of interest" description="Interaction with DNA" evidence="10">
    <location>
        <begin position="172"/>
        <end position="177"/>
    </location>
</feature>
<feature type="site" description="Interaction with DNA" evidence="10">
    <location>
        <position position="148"/>
    </location>
</feature>
<dbReference type="CDD" id="cd03363">
    <property type="entry name" value="TOPRIM_TopoIA_TopoI"/>
    <property type="match status" value="1"/>
</dbReference>
<dbReference type="InterPro" id="IPR006171">
    <property type="entry name" value="TOPRIM_dom"/>
</dbReference>
<reference evidence="13 14" key="1">
    <citation type="submission" date="2017-09" db="EMBL/GenBank/DDBJ databases">
        <title>Depth-based differentiation of microbial function through sediment-hosted aquifers and enrichment of novel symbionts in the deep terrestrial subsurface.</title>
        <authorList>
            <person name="Probst A.J."/>
            <person name="Ladd B."/>
            <person name="Jarett J.K."/>
            <person name="Geller-Mcgrath D.E."/>
            <person name="Sieber C.M."/>
            <person name="Emerson J.B."/>
            <person name="Anantharaman K."/>
            <person name="Thomas B.C."/>
            <person name="Malmstrom R."/>
            <person name="Stieglmeier M."/>
            <person name="Klingl A."/>
            <person name="Woyke T."/>
            <person name="Ryan C.M."/>
            <person name="Banfield J.F."/>
        </authorList>
    </citation>
    <scope>NUCLEOTIDE SEQUENCE [LARGE SCALE GENOMIC DNA]</scope>
    <source>
        <strain evidence="13">CG11_big_fil_rev_8_21_14_0_20_35_14</strain>
    </source>
</reference>
<dbReference type="SUPFAM" id="SSF57783">
    <property type="entry name" value="Zinc beta-ribbon"/>
    <property type="match status" value="1"/>
</dbReference>
<dbReference type="HAMAP" id="MF_00952">
    <property type="entry name" value="Topoisom_1_prok"/>
    <property type="match status" value="1"/>
</dbReference>
<evidence type="ECO:0000256" key="10">
    <source>
        <dbReference type="HAMAP-Rule" id="MF_00952"/>
    </source>
</evidence>